<dbReference type="STRING" id="1385510.GCA_000425205_02218"/>
<dbReference type="Gene3D" id="2.60.40.3700">
    <property type="match status" value="1"/>
</dbReference>
<proteinExistence type="predicted"/>
<gene>
    <name evidence="1" type="ORF">N781_16060</name>
</gene>
<dbReference type="eggNOG" id="ENOG502ZBTG">
    <property type="taxonomic scope" value="Bacteria"/>
</dbReference>
<name>A0A0A5GET6_9BACI</name>
<dbReference type="NCBIfam" id="NF038094">
    <property type="entry name" value="CueP_fam"/>
    <property type="match status" value="1"/>
</dbReference>
<dbReference type="EMBL" id="AVPE01000020">
    <property type="protein sequence ID" value="KGX89733.1"/>
    <property type="molecule type" value="Genomic_DNA"/>
</dbReference>
<organism evidence="1 2">
    <name type="scientific">Pontibacillus halophilus JSM 076056 = DSM 19796</name>
    <dbReference type="NCBI Taxonomy" id="1385510"/>
    <lineage>
        <taxon>Bacteria</taxon>
        <taxon>Bacillati</taxon>
        <taxon>Bacillota</taxon>
        <taxon>Bacilli</taxon>
        <taxon>Bacillales</taxon>
        <taxon>Bacillaceae</taxon>
        <taxon>Pontibacillus</taxon>
    </lineage>
</organism>
<evidence type="ECO:0000313" key="2">
    <source>
        <dbReference type="Proteomes" id="UP000030528"/>
    </source>
</evidence>
<dbReference type="PROSITE" id="PS51257">
    <property type="entry name" value="PROKAR_LIPOPROTEIN"/>
    <property type="match status" value="1"/>
</dbReference>
<comment type="caution">
    <text evidence="1">The sequence shown here is derived from an EMBL/GenBank/DDBJ whole genome shotgun (WGS) entry which is preliminary data.</text>
</comment>
<dbReference type="AlphaFoldDB" id="A0A0A5GET6"/>
<dbReference type="RefSeq" id="WP_026800576.1">
    <property type="nucleotide sequence ID" value="NZ_AULI01000008.1"/>
</dbReference>
<evidence type="ECO:0000313" key="1">
    <source>
        <dbReference type="EMBL" id="KGX89733.1"/>
    </source>
</evidence>
<dbReference type="InterPro" id="IPR047808">
    <property type="entry name" value="CueP-like"/>
</dbReference>
<protein>
    <submittedName>
        <fullName evidence="1">Uncharacterized protein</fullName>
    </submittedName>
</protein>
<accession>A0A0A5GET6</accession>
<sequence length="174" mass="19258">MKGKWIGLIVAFVIVLGGCSNEKKEEVQEDPSVVTMVEKYSQPDTKMLAASITPQVLTVTDENGVEKNYDVTDEDFFVSIAPYEIETHPCTYHSLTGCQGEQVNQSFQVKVTDESGEMVVDREMNTGHNGFLDLWLPRGGTYTVDITAEDGKSTIDELSTFEDDPTCITSMQLS</sequence>
<dbReference type="Proteomes" id="UP000030528">
    <property type="component" value="Unassembled WGS sequence"/>
</dbReference>
<dbReference type="Pfam" id="PF21172">
    <property type="entry name" value="CueP"/>
    <property type="match status" value="1"/>
</dbReference>
<keyword evidence="2" id="KW-1185">Reference proteome</keyword>
<dbReference type="OrthoDB" id="73040at2"/>
<reference evidence="1 2" key="1">
    <citation type="submission" date="2013-08" db="EMBL/GenBank/DDBJ databases">
        <authorList>
            <person name="Huang J."/>
            <person name="Wang G."/>
        </authorList>
    </citation>
    <scope>NUCLEOTIDE SEQUENCE [LARGE SCALE GENOMIC DNA]</scope>
    <source>
        <strain evidence="1 2">JSM 076056</strain>
    </source>
</reference>